<dbReference type="Pfam" id="PF03453">
    <property type="entry name" value="MoeA_N"/>
    <property type="match status" value="1"/>
</dbReference>
<dbReference type="GO" id="GO:0061599">
    <property type="term" value="F:molybdopterin molybdotransferase activity"/>
    <property type="evidence" value="ECO:0007669"/>
    <property type="project" value="UniProtKB-UniRule"/>
</dbReference>
<keyword evidence="1" id="KW-0460">Magnesium</keyword>
<accession>A0A164J623</accession>
<comment type="similarity">
    <text evidence="1">Belongs to the MoeA family.</text>
</comment>
<dbReference type="EC" id="2.10.1.1" evidence="1"/>
<evidence type="ECO:0000256" key="1">
    <source>
        <dbReference type="RuleBase" id="RU365090"/>
    </source>
</evidence>
<protein>
    <recommendedName>
        <fullName evidence="1">Molybdopterin molybdenumtransferase</fullName>
        <ecNumber evidence="1">2.10.1.1</ecNumber>
    </recommendedName>
</protein>
<dbReference type="Proteomes" id="UP000076512">
    <property type="component" value="Unassembled WGS sequence"/>
</dbReference>
<dbReference type="PANTHER" id="PTHR10192:SF5">
    <property type="entry name" value="GEPHYRIN"/>
    <property type="match status" value="1"/>
</dbReference>
<dbReference type="RefSeq" id="WP_067578333.1">
    <property type="nucleotide sequence ID" value="NZ_KV411303.1"/>
</dbReference>
<dbReference type="GO" id="GO:0046872">
    <property type="term" value="F:metal ion binding"/>
    <property type="evidence" value="ECO:0007669"/>
    <property type="project" value="UniProtKB-UniRule"/>
</dbReference>
<comment type="function">
    <text evidence="1">Catalyzes the insertion of molybdate into adenylated molybdopterin with the concomitant release of AMP.</text>
</comment>
<keyword evidence="1" id="KW-0501">Molybdenum cofactor biosynthesis</keyword>
<comment type="cofactor">
    <cofactor evidence="1">
        <name>Mg(2+)</name>
        <dbReference type="ChEBI" id="CHEBI:18420"/>
    </cofactor>
</comment>
<feature type="domain" description="MoeA N-terminal and linker" evidence="2">
    <location>
        <begin position="12"/>
        <end position="81"/>
    </location>
</feature>
<name>A0A164J623_9NOCA</name>
<dbReference type="GO" id="GO:0005829">
    <property type="term" value="C:cytosol"/>
    <property type="evidence" value="ECO:0007669"/>
    <property type="project" value="TreeGrafter"/>
</dbReference>
<dbReference type="PANTHER" id="PTHR10192">
    <property type="entry name" value="MOLYBDOPTERIN BIOSYNTHESIS PROTEIN"/>
    <property type="match status" value="1"/>
</dbReference>
<dbReference type="Gene3D" id="2.170.190.11">
    <property type="entry name" value="Molybdopterin biosynthesis moea protein, domain 3"/>
    <property type="match status" value="1"/>
</dbReference>
<keyword evidence="1" id="KW-0808">Transferase</keyword>
<evidence type="ECO:0000259" key="2">
    <source>
        <dbReference type="Pfam" id="PF03453"/>
    </source>
</evidence>
<dbReference type="InterPro" id="IPR036688">
    <property type="entry name" value="MoeA_C_domain_IV_sf"/>
</dbReference>
<gene>
    <name evidence="3" type="ORF">AWN90_05760</name>
</gene>
<organism evidence="3 4">
    <name type="scientific">Nocardia terpenica</name>
    <dbReference type="NCBI Taxonomy" id="455432"/>
    <lineage>
        <taxon>Bacteria</taxon>
        <taxon>Bacillati</taxon>
        <taxon>Actinomycetota</taxon>
        <taxon>Actinomycetes</taxon>
        <taxon>Mycobacteriales</taxon>
        <taxon>Nocardiaceae</taxon>
        <taxon>Nocardia</taxon>
    </lineage>
</organism>
<dbReference type="Gene3D" id="3.90.105.10">
    <property type="entry name" value="Molybdopterin biosynthesis moea protein, domain 2"/>
    <property type="match status" value="1"/>
</dbReference>
<comment type="caution">
    <text evidence="3">The sequence shown here is derived from an EMBL/GenBank/DDBJ whole genome shotgun (WGS) entry which is preliminary data.</text>
</comment>
<dbReference type="InterPro" id="IPR005110">
    <property type="entry name" value="MoeA_linker/N"/>
</dbReference>
<dbReference type="InterPro" id="IPR038987">
    <property type="entry name" value="MoeA-like"/>
</dbReference>
<reference evidence="3 4" key="1">
    <citation type="submission" date="2016-04" db="EMBL/GenBank/DDBJ databases">
        <authorList>
            <person name="Evans L.H."/>
            <person name="Alamgir A."/>
            <person name="Owens N."/>
            <person name="Weber N.D."/>
            <person name="Virtaneva K."/>
            <person name="Barbian K."/>
            <person name="Babar A."/>
            <person name="Rosenke K."/>
        </authorList>
    </citation>
    <scope>NUCLEOTIDE SEQUENCE [LARGE SCALE GENOMIC DNA]</scope>
    <source>
        <strain evidence="3 4">IFM 0406</strain>
    </source>
</reference>
<dbReference type="OrthoDB" id="9804758at2"/>
<comment type="catalytic activity">
    <reaction evidence="1">
        <text>adenylyl-molybdopterin + molybdate = Mo-molybdopterin + AMP + H(+)</text>
        <dbReference type="Rhea" id="RHEA:35047"/>
        <dbReference type="ChEBI" id="CHEBI:15378"/>
        <dbReference type="ChEBI" id="CHEBI:36264"/>
        <dbReference type="ChEBI" id="CHEBI:62727"/>
        <dbReference type="ChEBI" id="CHEBI:71302"/>
        <dbReference type="ChEBI" id="CHEBI:456215"/>
    </reaction>
</comment>
<comment type="pathway">
    <text evidence="1">Cofactor biosynthesis; molybdopterin biosynthesis.</text>
</comment>
<dbReference type="STRING" id="455432.AWN90_05760"/>
<dbReference type="SUPFAM" id="SSF63882">
    <property type="entry name" value="MoeA N-terminal region -like"/>
    <property type="match status" value="1"/>
</dbReference>
<evidence type="ECO:0000313" key="4">
    <source>
        <dbReference type="Proteomes" id="UP000076512"/>
    </source>
</evidence>
<dbReference type="UniPathway" id="UPA00344"/>
<keyword evidence="4" id="KW-1185">Reference proteome</keyword>
<dbReference type="InterPro" id="IPR036135">
    <property type="entry name" value="MoeA_linker/N_sf"/>
</dbReference>
<dbReference type="SUPFAM" id="SSF63867">
    <property type="entry name" value="MoeA C-terminal domain-like"/>
    <property type="match status" value="1"/>
</dbReference>
<dbReference type="EMBL" id="LWGR01000016">
    <property type="protein sequence ID" value="KZM70082.1"/>
    <property type="molecule type" value="Genomic_DNA"/>
</dbReference>
<proteinExistence type="inferred from homology"/>
<sequence>MSTRPATVSARSVEDHRERVEELLRPLAGRGVEDVPMGEALGRVLATEMYAPVDLPVFRNSGMDGYAVRAESVAGRAAGRPPAGRRQFLRGRTTTDGVALASGPGSHLIAAMAHADVLIDIPAEVTDLAAGSVVKVWEL</sequence>
<dbReference type="AlphaFoldDB" id="A0A164J623"/>
<keyword evidence="1" id="KW-0500">Molybdenum</keyword>
<evidence type="ECO:0000313" key="3">
    <source>
        <dbReference type="EMBL" id="KZM70082.1"/>
    </source>
</evidence>
<dbReference type="Gene3D" id="2.40.340.10">
    <property type="entry name" value="MoeA, C-terminal, domain IV"/>
    <property type="match status" value="1"/>
</dbReference>
<keyword evidence="1" id="KW-0479">Metal-binding</keyword>
<dbReference type="GO" id="GO:0006777">
    <property type="term" value="P:Mo-molybdopterin cofactor biosynthetic process"/>
    <property type="evidence" value="ECO:0007669"/>
    <property type="project" value="UniProtKB-UniRule"/>
</dbReference>